<sequence length="247" mass="25914">MAVLQGQRLTAAFDRAARSYDRLVAANPGYHRHLRLSAERLGLPRGGAGLRLLDAGCGTGSSTAALLSVAPAASITAIDASAGMLRQAAAKPWPEGVTFVHSPVEELAAAGVHGPFDAVFCAYLLRNVADPDAVLRSLRQLLVPGGVLAVHDYALSGTARHRAVWSAVCWGIVIPAGSVGRGGPALYRHLWRSVLDFDTADGLCRRLSRAGFAGVGMGTVGGWQRGIVHTFVARRPAGPRTEEVARP</sequence>
<name>A0ABT0XDD1_9ACTN</name>
<accession>A0ABT0XDD1</accession>
<evidence type="ECO:0000313" key="2">
    <source>
        <dbReference type="Proteomes" id="UP001167160"/>
    </source>
</evidence>
<dbReference type="GO" id="GO:0008168">
    <property type="term" value="F:methyltransferase activity"/>
    <property type="evidence" value="ECO:0007669"/>
    <property type="project" value="UniProtKB-KW"/>
</dbReference>
<keyword evidence="1" id="KW-0489">Methyltransferase</keyword>
<dbReference type="InterPro" id="IPR029063">
    <property type="entry name" value="SAM-dependent_MTases_sf"/>
</dbReference>
<proteinExistence type="predicted"/>
<dbReference type="Gene3D" id="3.40.50.150">
    <property type="entry name" value="Vaccinia Virus protein VP39"/>
    <property type="match status" value="1"/>
</dbReference>
<reference evidence="1" key="1">
    <citation type="journal article" date="2023" name="Int. J. Syst. Evol. Microbiol.">
        <title>Streptomyces meridianus sp. nov. isolated from brackish water of the Tagus estuary in Alcochete, Portugal.</title>
        <authorList>
            <person name="Santos J.D.N."/>
            <person name="Klimek D."/>
            <person name="Calusinska M."/>
            <person name="Lobo Da Cunha A."/>
            <person name="Catita J."/>
            <person name="Goncalves H."/>
            <person name="Gonzalez I."/>
            <person name="Reyes F."/>
            <person name="Lage O.M."/>
        </authorList>
    </citation>
    <scope>NUCLEOTIDE SEQUENCE</scope>
    <source>
        <strain evidence="1">MTZ3.1</strain>
    </source>
</reference>
<dbReference type="GO" id="GO:0032259">
    <property type="term" value="P:methylation"/>
    <property type="evidence" value="ECO:0007669"/>
    <property type="project" value="UniProtKB-KW"/>
</dbReference>
<dbReference type="RefSeq" id="WP_251419452.1">
    <property type="nucleotide sequence ID" value="NZ_JAMQGM010000069.1"/>
</dbReference>
<organism evidence="1 2">
    <name type="scientific">Streptomyces meridianus</name>
    <dbReference type="NCBI Taxonomy" id="2938945"/>
    <lineage>
        <taxon>Bacteria</taxon>
        <taxon>Bacillati</taxon>
        <taxon>Actinomycetota</taxon>
        <taxon>Actinomycetes</taxon>
        <taxon>Kitasatosporales</taxon>
        <taxon>Streptomycetaceae</taxon>
        <taxon>Streptomyces</taxon>
    </lineage>
</organism>
<keyword evidence="1" id="KW-0808">Transferase</keyword>
<gene>
    <name evidence="1" type="ORF">M1E25_24860</name>
</gene>
<dbReference type="Pfam" id="PF01209">
    <property type="entry name" value="Ubie_methyltran"/>
    <property type="match status" value="1"/>
</dbReference>
<dbReference type="PANTHER" id="PTHR43861:SF1">
    <property type="entry name" value="TRANS-ACONITATE 2-METHYLTRANSFERASE"/>
    <property type="match status" value="1"/>
</dbReference>
<dbReference type="SUPFAM" id="SSF53335">
    <property type="entry name" value="S-adenosyl-L-methionine-dependent methyltransferases"/>
    <property type="match status" value="1"/>
</dbReference>
<dbReference type="EMBL" id="JAMQGM010000069">
    <property type="protein sequence ID" value="MCM2580526.1"/>
    <property type="molecule type" value="Genomic_DNA"/>
</dbReference>
<protein>
    <submittedName>
        <fullName evidence="1">Methyltransferase domain-containing protein</fullName>
    </submittedName>
</protein>
<dbReference type="PANTHER" id="PTHR43861">
    <property type="entry name" value="TRANS-ACONITATE 2-METHYLTRANSFERASE-RELATED"/>
    <property type="match status" value="1"/>
</dbReference>
<evidence type="ECO:0000313" key="1">
    <source>
        <dbReference type="EMBL" id="MCM2580526.1"/>
    </source>
</evidence>
<comment type="caution">
    <text evidence="1">The sequence shown here is derived from an EMBL/GenBank/DDBJ whole genome shotgun (WGS) entry which is preliminary data.</text>
</comment>
<dbReference type="CDD" id="cd02440">
    <property type="entry name" value="AdoMet_MTases"/>
    <property type="match status" value="1"/>
</dbReference>
<keyword evidence="2" id="KW-1185">Reference proteome</keyword>
<dbReference type="Proteomes" id="UP001167160">
    <property type="component" value="Unassembled WGS sequence"/>
</dbReference>